<dbReference type="EMBL" id="CADCVL010000214">
    <property type="protein sequence ID" value="CAA9478146.1"/>
    <property type="molecule type" value="Genomic_DNA"/>
</dbReference>
<feature type="non-terminal residue" evidence="2">
    <location>
        <position position="1"/>
    </location>
</feature>
<dbReference type="AlphaFoldDB" id="A0A6J4RNS8"/>
<protein>
    <submittedName>
        <fullName evidence="2">Uncharacterized protein</fullName>
    </submittedName>
</protein>
<feature type="compositionally biased region" description="Basic and acidic residues" evidence="1">
    <location>
        <begin position="428"/>
        <end position="441"/>
    </location>
</feature>
<evidence type="ECO:0000256" key="1">
    <source>
        <dbReference type="SAM" id="MobiDB-lite"/>
    </source>
</evidence>
<feature type="compositionally biased region" description="Basic and acidic residues" evidence="1">
    <location>
        <begin position="118"/>
        <end position="127"/>
    </location>
</feature>
<feature type="compositionally biased region" description="Basic and acidic residues" evidence="1">
    <location>
        <begin position="458"/>
        <end position="467"/>
    </location>
</feature>
<feature type="non-terminal residue" evidence="2">
    <location>
        <position position="467"/>
    </location>
</feature>
<feature type="compositionally biased region" description="Basic residues" evidence="1">
    <location>
        <begin position="96"/>
        <end position="117"/>
    </location>
</feature>
<feature type="compositionally biased region" description="Basic residues" evidence="1">
    <location>
        <begin position="274"/>
        <end position="291"/>
    </location>
</feature>
<feature type="region of interest" description="Disordered" evidence="1">
    <location>
        <begin position="1"/>
        <end position="172"/>
    </location>
</feature>
<accession>A0A6J4RNS8</accession>
<organism evidence="2">
    <name type="scientific">uncultured Solirubrobacteraceae bacterium</name>
    <dbReference type="NCBI Taxonomy" id="1162706"/>
    <lineage>
        <taxon>Bacteria</taxon>
        <taxon>Bacillati</taxon>
        <taxon>Actinomycetota</taxon>
        <taxon>Thermoleophilia</taxon>
        <taxon>Solirubrobacterales</taxon>
        <taxon>Solirubrobacteraceae</taxon>
        <taxon>environmental samples</taxon>
    </lineage>
</organism>
<feature type="compositionally biased region" description="Basic residues" evidence="1">
    <location>
        <begin position="17"/>
        <end position="44"/>
    </location>
</feature>
<feature type="compositionally biased region" description="Basic and acidic residues" evidence="1">
    <location>
        <begin position="1"/>
        <end position="16"/>
    </location>
</feature>
<proteinExistence type="predicted"/>
<name>A0A6J4RNS8_9ACTN</name>
<reference evidence="2" key="1">
    <citation type="submission" date="2020-02" db="EMBL/GenBank/DDBJ databases">
        <authorList>
            <person name="Meier V. D."/>
        </authorList>
    </citation>
    <scope>NUCLEOTIDE SEQUENCE</scope>
    <source>
        <strain evidence="2">AVDCRST_MAG65</strain>
    </source>
</reference>
<evidence type="ECO:0000313" key="2">
    <source>
        <dbReference type="EMBL" id="CAA9478146.1"/>
    </source>
</evidence>
<feature type="region of interest" description="Disordered" evidence="1">
    <location>
        <begin position="223"/>
        <end position="467"/>
    </location>
</feature>
<feature type="compositionally biased region" description="Basic residues" evidence="1">
    <location>
        <begin position="54"/>
        <end position="70"/>
    </location>
</feature>
<sequence length="467" mass="53597">DGDARRGDERHDADRARQRRDGHHPLARRRQQPVSRGRRGGARRPLREHDAGRPRRARSGRTAAARRRLARAGLAVAPSRLHLHGQHPAVHDGRSPRRRWHPGRRLLLRRQRRREHRRSGDRLDRPIARGLQARARLGRMDARRRLAPGPADDDRQQSGQRRRPRGADAHPQRGCRARLGLRAHHVAQLPADHLAGARHAALADRRLGSGPDHHRLRAHLGLHLGPGRRRRARIGRRRRLPRRRRGLRRLRHRRPLAVAHHHDQPQPARQGGGLRRRAHRRRRSRGARAHRSGVAGGLRARRHRLRGDQDRSRRHPHGRLPAPGGDELPGHVAARHRCGEVRGPRLRLRVSGRRTPGPRLRRPHGQPVQHRAASARGAVGHPQRRRDHHAAVDGSRSRRSRRRRLDRLLPDLPGRAGHPGSLRPLGRPVERPHLHRQRDQRGVAPLLGHLRRHAPRRVGRDRAGERM</sequence>
<gene>
    <name evidence="2" type="ORF">AVDCRST_MAG65-1280</name>
</gene>
<feature type="compositionally biased region" description="Basic residues" evidence="1">
    <location>
        <begin position="223"/>
        <end position="255"/>
    </location>
</feature>